<dbReference type="EMBL" id="JAQQWN010000004">
    <property type="protein sequence ID" value="KAK8090108.1"/>
    <property type="molecule type" value="Genomic_DNA"/>
</dbReference>
<dbReference type="Proteomes" id="UP001433268">
    <property type="component" value="Unassembled WGS sequence"/>
</dbReference>
<accession>A0ABR1X3X2</accession>
<feature type="region of interest" description="Disordered" evidence="1">
    <location>
        <begin position="332"/>
        <end position="360"/>
    </location>
</feature>
<keyword evidence="4" id="KW-1185">Reference proteome</keyword>
<organism evidence="3 4">
    <name type="scientific">Apiospora hydei</name>
    <dbReference type="NCBI Taxonomy" id="1337664"/>
    <lineage>
        <taxon>Eukaryota</taxon>
        <taxon>Fungi</taxon>
        <taxon>Dikarya</taxon>
        <taxon>Ascomycota</taxon>
        <taxon>Pezizomycotina</taxon>
        <taxon>Sordariomycetes</taxon>
        <taxon>Xylariomycetidae</taxon>
        <taxon>Amphisphaeriales</taxon>
        <taxon>Apiosporaceae</taxon>
        <taxon>Apiospora</taxon>
    </lineage>
</organism>
<protein>
    <submittedName>
        <fullName evidence="3">Uncharacterized protein</fullName>
    </submittedName>
</protein>
<dbReference type="Pfam" id="PF11885">
    <property type="entry name" value="DUF3405"/>
    <property type="match status" value="1"/>
</dbReference>
<name>A0ABR1X3X2_9PEZI</name>
<proteinExistence type="predicted"/>
<keyword evidence="2" id="KW-0812">Transmembrane</keyword>
<dbReference type="PANTHER" id="PTHR36205">
    <property type="entry name" value="CHROMOSOME 19, WHOLE GENOME SHOTGUN SEQUENCE"/>
    <property type="match status" value="1"/>
</dbReference>
<evidence type="ECO:0000313" key="3">
    <source>
        <dbReference type="EMBL" id="KAK8090108.1"/>
    </source>
</evidence>
<feature type="transmembrane region" description="Helical" evidence="2">
    <location>
        <begin position="89"/>
        <end position="109"/>
    </location>
</feature>
<evidence type="ECO:0000256" key="2">
    <source>
        <dbReference type="SAM" id="Phobius"/>
    </source>
</evidence>
<dbReference type="InterPro" id="IPR021822">
    <property type="entry name" value="DUF3405"/>
</dbReference>
<gene>
    <name evidence="3" type="ORF">PG997_005069</name>
</gene>
<keyword evidence="2" id="KW-1133">Transmembrane helix</keyword>
<comment type="caution">
    <text evidence="3">The sequence shown here is derived from an EMBL/GenBank/DDBJ whole genome shotgun (WGS) entry which is preliminary data.</text>
</comment>
<dbReference type="RefSeq" id="XP_066673002.1">
    <property type="nucleotide sequence ID" value="XM_066809384.1"/>
</dbReference>
<keyword evidence="2" id="KW-0472">Membrane</keyword>
<evidence type="ECO:0000313" key="4">
    <source>
        <dbReference type="Proteomes" id="UP001433268"/>
    </source>
</evidence>
<dbReference type="GeneID" id="92042444"/>
<feature type="compositionally biased region" description="Basic and acidic residues" evidence="1">
    <location>
        <begin position="341"/>
        <end position="360"/>
    </location>
</feature>
<reference evidence="3 4" key="1">
    <citation type="submission" date="2023-01" db="EMBL/GenBank/DDBJ databases">
        <title>Analysis of 21 Apiospora genomes using comparative genomics revels a genus with tremendous synthesis potential of carbohydrate active enzymes and secondary metabolites.</title>
        <authorList>
            <person name="Sorensen T."/>
        </authorList>
    </citation>
    <scope>NUCLEOTIDE SEQUENCE [LARGE SCALE GENOMIC DNA]</scope>
    <source>
        <strain evidence="3 4">CBS 114990</strain>
    </source>
</reference>
<sequence length="810" mass="92720">MGGLSLNPLRSRDVKSKLPVYENLNSKERDSNDWTDESDYEEGYSHRQFEGHFDFDLPALLPNAHNGETNFSLPRRPGRTMGYRLPNKVVRYMCFGLVSTILLFMFSLIRASQNDNRRLTSGLISKRPPPPPDEPPIDKLAFVNFTYSDPNAEESQGKGPDLASRDLPSSKEFEKHPKSIFNMKPEEINECFLDKEKKMRVPAIRYLDGRPNGFPEAVLGSYDLLNFSEDICYERYGRYSPYGMGYSQRTGGLGVGENGEKEGMDMTWEKTPKVDWRNVDWADAQKRCYQANAPRYSPVPKRISRPHGFHIMDGVTELPDIAAKVNSTLATRDASPELASAEDKPTLDKPAGDAKKKENASNKISRTAVVVRCWDEYNWREEDIMYMRSLITEVSLASGGRYDVHLLVQVKNEAKYPVWADAATYEQRIKDAIPQEFQGLATLWSETQMLSLYQGIHDLFTRGPDLPVHGVYRGLSMALQYFADQHPEYDYFWQWEMDIRYTGHYYDFFTKVENWSKEQPRKGLWERNGRYYVPSVHGTWEDFKQMARVQAEMGTTDPNNMWEGVLGNKKGKGKQPAQQNSLVWGPLRSNDPEDWFEPDNDPQPPTSMERDKYVWGVGEEADYITFNPLFDPEGTTWLLADDITGYKERPPRRAQIITASRLSRKLLMTMHRETAFKKHFAFPEMWPGTVALQHGYKGVFVPHPLYVDREWPTAVLASTLNNGKNSATGGARTSVFGQREHNLRGITWFYDSGFAPNLYRRWLGLKVNNDGGEEFELTEDKSKNGATDVELPVEAVVVEGTEFPESNPNA</sequence>
<evidence type="ECO:0000256" key="1">
    <source>
        <dbReference type="SAM" id="MobiDB-lite"/>
    </source>
</evidence>
<dbReference type="PANTHER" id="PTHR36205:SF1">
    <property type="entry name" value="MAJOR FACILITATOR SUPERFAMILY TRANSPORTER"/>
    <property type="match status" value="1"/>
</dbReference>
<feature type="region of interest" description="Disordered" evidence="1">
    <location>
        <begin position="568"/>
        <end position="608"/>
    </location>
</feature>